<evidence type="ECO:0000256" key="7">
    <source>
        <dbReference type="ARBA" id="ARBA00023242"/>
    </source>
</evidence>
<evidence type="ECO:0000256" key="2">
    <source>
        <dbReference type="ARBA" id="ARBA00004430"/>
    </source>
</evidence>
<evidence type="ECO:0000313" key="11">
    <source>
        <dbReference type="EMBL" id="RMZ56136.1"/>
    </source>
</evidence>
<keyword evidence="7" id="KW-0539">Nucleus</keyword>
<dbReference type="Gene3D" id="3.80.10.10">
    <property type="entry name" value="Ribonuclease Inhibitor"/>
    <property type="match status" value="1"/>
</dbReference>
<sequence>MNCVGQYELDMRANRINVIENLGATENQFDSIDLSDNGIVRLEGFPKLLRLKVLHLNSNRVIKIGRGLEASVPALEWLLLTNNKLTNLTDIEPLRTLPRLKYLSLLENPITKQKGYRLYVISRLPHLKVLDFRKVKQTERQEAVRQYPMGLAPAPAATFEPDEDLAEVKAALPAAAAAASSAEPSTRSGPTPEQATAIRAAIAAATTLKEVQRLEEALTTGQLPSQISVPSPMEEGEVRKAVLASVPEDDEVVGEGGEPGSSTPPLPAELRSQYKSLEAQLEARIAEIWSATEDAVLGLQNECRRQLVKLPKSVRSMTLARLREELPDDYSAAGLREVQEKLASLAAPPPLAPGTRARGTTRKRAAGEPTTVLRTVQTRRMAARTGDEAAGPAGTLFNGLPLATPLPFSGPAVQMPITYVTEQKRAGGRFTAAAAPPSAVVLQAASGAQYAVSRLEDLEGLPGGEADALLDSLRAQREFLDRLLANSINTRRGGRGRK</sequence>
<dbReference type="SUPFAM" id="SSF52058">
    <property type="entry name" value="L domain-like"/>
    <property type="match status" value="1"/>
</dbReference>
<gene>
    <name evidence="11" type="ORF">APUTEX25_004560</name>
</gene>
<keyword evidence="4" id="KW-0507">mRNA processing</keyword>
<protein>
    <recommendedName>
        <fullName evidence="10">U2A'/phosphoprotein 32 family A C-terminal domain-containing protein</fullName>
    </recommendedName>
</protein>
<evidence type="ECO:0000256" key="5">
    <source>
        <dbReference type="ARBA" id="ARBA00022737"/>
    </source>
</evidence>
<dbReference type="InterPro" id="IPR001611">
    <property type="entry name" value="Leu-rich_rpt"/>
</dbReference>
<dbReference type="SMART" id="SM00446">
    <property type="entry name" value="LRRcap"/>
    <property type="match status" value="1"/>
</dbReference>
<keyword evidence="5" id="KW-0677">Repeat</keyword>
<reference evidence="12" key="1">
    <citation type="journal article" date="2018" name="Algal Res.">
        <title>Characterization of plant carbon substrate utilization by Auxenochlorella protothecoides.</title>
        <authorList>
            <person name="Vogler B.W."/>
            <person name="Starkenburg S.R."/>
            <person name="Sudasinghe N."/>
            <person name="Schambach J.Y."/>
            <person name="Rollin J.A."/>
            <person name="Pattathil S."/>
            <person name="Barry A.N."/>
        </authorList>
    </citation>
    <scope>NUCLEOTIDE SEQUENCE [LARGE SCALE GENOMIC DNA]</scope>
    <source>
        <strain evidence="12">UTEX 25</strain>
    </source>
</reference>
<comment type="similarity">
    <text evidence="8">Belongs to the U2 small nuclear ribonucleoprotein A family.</text>
</comment>
<feature type="domain" description="U2A'/phosphoprotein 32 family A C-terminal" evidence="10">
    <location>
        <begin position="113"/>
        <end position="131"/>
    </location>
</feature>
<dbReference type="PANTHER" id="PTHR10552:SF6">
    <property type="entry name" value="U2 SMALL NUCLEAR RIBONUCLEOPROTEIN A"/>
    <property type="match status" value="1"/>
</dbReference>
<evidence type="ECO:0000313" key="12">
    <source>
        <dbReference type="Proteomes" id="UP000279271"/>
    </source>
</evidence>
<keyword evidence="3" id="KW-0433">Leucine-rich repeat</keyword>
<dbReference type="Pfam" id="PF14580">
    <property type="entry name" value="LRR_9"/>
    <property type="match status" value="1"/>
</dbReference>
<accession>A0A3M7L3T8</accession>
<dbReference type="InterPro" id="IPR032675">
    <property type="entry name" value="LRR_dom_sf"/>
</dbReference>
<dbReference type="GO" id="GO:0005681">
    <property type="term" value="C:spliceosomal complex"/>
    <property type="evidence" value="ECO:0007669"/>
    <property type="project" value="UniProtKB-KW"/>
</dbReference>
<dbReference type="GO" id="GO:0000398">
    <property type="term" value="P:mRNA splicing, via spliceosome"/>
    <property type="evidence" value="ECO:0007669"/>
    <property type="project" value="InterPro"/>
</dbReference>
<dbReference type="PANTHER" id="PTHR10552">
    <property type="entry name" value="U2 SMALL NUCLEAR RIBONUCLEOPROTEIN A"/>
    <property type="match status" value="1"/>
</dbReference>
<evidence type="ECO:0000256" key="8">
    <source>
        <dbReference type="ARBA" id="ARBA00024196"/>
    </source>
</evidence>
<dbReference type="EMBL" id="QOKY01000154">
    <property type="protein sequence ID" value="RMZ56136.1"/>
    <property type="molecule type" value="Genomic_DNA"/>
</dbReference>
<name>A0A3M7L3T8_AUXPR</name>
<organism evidence="11 12">
    <name type="scientific">Auxenochlorella protothecoides</name>
    <name type="common">Green microalga</name>
    <name type="synonym">Chlorella protothecoides</name>
    <dbReference type="NCBI Taxonomy" id="3075"/>
    <lineage>
        <taxon>Eukaryota</taxon>
        <taxon>Viridiplantae</taxon>
        <taxon>Chlorophyta</taxon>
        <taxon>core chlorophytes</taxon>
        <taxon>Trebouxiophyceae</taxon>
        <taxon>Chlorellales</taxon>
        <taxon>Chlorellaceae</taxon>
        <taxon>Auxenochlorella</taxon>
    </lineage>
</organism>
<proteinExistence type="inferred from homology"/>
<comment type="caution">
    <text evidence="11">The sequence shown here is derived from an EMBL/GenBank/DDBJ whole genome shotgun (WGS) entry which is preliminary data.</text>
</comment>
<dbReference type="InterPro" id="IPR003603">
    <property type="entry name" value="U2A'_phosphoprotein32A_C"/>
</dbReference>
<comment type="subcellular location">
    <subcellularLocation>
        <location evidence="2">Cytoplasm</location>
        <location evidence="2">Cytoskeleton</location>
        <location evidence="2">Cilium axoneme</location>
    </subcellularLocation>
    <subcellularLocation>
        <location evidence="1">Nucleus</location>
    </subcellularLocation>
</comment>
<keyword evidence="6" id="KW-0508">mRNA splicing</keyword>
<feature type="region of interest" description="Disordered" evidence="9">
    <location>
        <begin position="347"/>
        <end position="367"/>
    </location>
</feature>
<evidence type="ECO:0000259" key="10">
    <source>
        <dbReference type="SMART" id="SM00446"/>
    </source>
</evidence>
<dbReference type="InterPro" id="IPR044640">
    <property type="entry name" value="RU2A"/>
</dbReference>
<evidence type="ECO:0000256" key="6">
    <source>
        <dbReference type="ARBA" id="ARBA00023187"/>
    </source>
</evidence>
<evidence type="ECO:0000256" key="3">
    <source>
        <dbReference type="ARBA" id="ARBA00022614"/>
    </source>
</evidence>
<dbReference type="GO" id="GO:0030620">
    <property type="term" value="F:U2 snRNA binding"/>
    <property type="evidence" value="ECO:0007669"/>
    <property type="project" value="InterPro"/>
</dbReference>
<dbReference type="GO" id="GO:0005930">
    <property type="term" value="C:axoneme"/>
    <property type="evidence" value="ECO:0007669"/>
    <property type="project" value="UniProtKB-SubCell"/>
</dbReference>
<evidence type="ECO:0000256" key="4">
    <source>
        <dbReference type="ARBA" id="ARBA00022728"/>
    </source>
</evidence>
<dbReference type="AlphaFoldDB" id="A0A3M7L3T8"/>
<keyword evidence="4" id="KW-0747">Spliceosome</keyword>
<dbReference type="PROSITE" id="PS51450">
    <property type="entry name" value="LRR"/>
    <property type="match status" value="1"/>
</dbReference>
<evidence type="ECO:0000256" key="1">
    <source>
        <dbReference type="ARBA" id="ARBA00004123"/>
    </source>
</evidence>
<dbReference type="Proteomes" id="UP000279271">
    <property type="component" value="Unassembled WGS sequence"/>
</dbReference>
<evidence type="ECO:0000256" key="9">
    <source>
        <dbReference type="SAM" id="MobiDB-lite"/>
    </source>
</evidence>